<dbReference type="EMBL" id="SRYG01000023">
    <property type="protein sequence ID" value="TGY65083.1"/>
    <property type="molecule type" value="Genomic_DNA"/>
</dbReference>
<name>A0AC61R648_9FIRM</name>
<evidence type="ECO:0000313" key="2">
    <source>
        <dbReference type="Proteomes" id="UP000308836"/>
    </source>
</evidence>
<sequence length="156" mass="17132">MKQKQTLVLVAAIVLVLIIAMGVQFNRNKKGAQAGQEETTDVYVEAGNRADEALDDVKEGMRATGEAEDEDAIMMENRLVQEQYGLYPGEYEVKKPVTIVKALDTKEKIGTLETGQVANIVNLSESDGDEVFGQLDDENGGWVLIQTQDTKNLQAK</sequence>
<dbReference type="Proteomes" id="UP000308836">
    <property type="component" value="Unassembled WGS sequence"/>
</dbReference>
<keyword evidence="2" id="KW-1185">Reference proteome</keyword>
<reference evidence="1" key="1">
    <citation type="submission" date="2019-04" db="EMBL/GenBank/DDBJ databases">
        <title>Microbes associate with the intestines of laboratory mice.</title>
        <authorList>
            <person name="Navarre W."/>
            <person name="Wong E."/>
            <person name="Huang K."/>
            <person name="Tropini C."/>
            <person name="Ng K."/>
            <person name="Yu B."/>
        </authorList>
    </citation>
    <scope>NUCLEOTIDE SEQUENCE</scope>
    <source>
        <strain evidence="1">NM09_H32</strain>
    </source>
</reference>
<proteinExistence type="predicted"/>
<gene>
    <name evidence="1" type="ORF">E5336_10290</name>
</gene>
<evidence type="ECO:0000313" key="1">
    <source>
        <dbReference type="EMBL" id="TGY65083.1"/>
    </source>
</evidence>
<comment type="caution">
    <text evidence="1">The sequence shown here is derived from an EMBL/GenBank/DDBJ whole genome shotgun (WGS) entry which is preliminary data.</text>
</comment>
<protein>
    <submittedName>
        <fullName evidence="1">Uncharacterized protein</fullName>
    </submittedName>
</protein>
<accession>A0AC61R648</accession>
<organism evidence="1 2">
    <name type="scientific">Dubosiella muris</name>
    <dbReference type="NCBI Taxonomy" id="3038133"/>
    <lineage>
        <taxon>Bacteria</taxon>
        <taxon>Bacillati</taxon>
        <taxon>Bacillota</taxon>
        <taxon>Erysipelotrichia</taxon>
        <taxon>Erysipelotrichales</taxon>
        <taxon>Erysipelotrichaceae</taxon>
        <taxon>Dubosiella</taxon>
    </lineage>
</organism>